<evidence type="ECO:0000256" key="11">
    <source>
        <dbReference type="ARBA" id="ARBA00049080"/>
    </source>
</evidence>
<dbReference type="STRING" id="1940790.L21SP3_01883"/>
<name>A0A1Q2HRG7_9BACT</name>
<dbReference type="GO" id="GO:0008839">
    <property type="term" value="F:4-hydroxy-tetrahydrodipicolinate reductase"/>
    <property type="evidence" value="ECO:0007669"/>
    <property type="project" value="UniProtKB-UniRule"/>
</dbReference>
<feature type="binding site" evidence="13">
    <location>
        <position position="153"/>
    </location>
    <ligand>
        <name>(S)-2,3,4,5-tetrahydrodipicolinate</name>
        <dbReference type="ChEBI" id="CHEBI:16845"/>
    </ligand>
</feature>
<dbReference type="OrthoDB" id="9790352at2"/>
<feature type="binding site" evidence="13">
    <location>
        <begin position="119"/>
        <end position="122"/>
    </location>
    <ligand>
        <name>NAD(+)</name>
        <dbReference type="ChEBI" id="CHEBI:57540"/>
    </ligand>
</feature>
<dbReference type="HAMAP" id="MF_00102">
    <property type="entry name" value="DapB"/>
    <property type="match status" value="1"/>
</dbReference>
<comment type="caution">
    <text evidence="13">Was originally thought to be a dihydrodipicolinate reductase (DHDPR), catalyzing the conversion of dihydrodipicolinate to tetrahydrodipicolinate. However, it was shown in E.coli that the substrate of the enzymatic reaction is not dihydrodipicolinate (DHDP) but in fact (2S,4S)-4-hydroxy-2,3,4,5-tetrahydrodipicolinic acid (HTPA), the product released by the DapA-catalyzed reaction.</text>
</comment>
<protein>
    <recommendedName>
        <fullName evidence="10 13">4-hydroxy-tetrahydrodipicolinate reductase</fullName>
        <shortName evidence="13">HTPA reductase</shortName>
        <ecNumber evidence="10 13">1.17.1.8</ecNumber>
    </recommendedName>
</protein>
<evidence type="ECO:0000256" key="4">
    <source>
        <dbReference type="ARBA" id="ARBA00022857"/>
    </source>
</evidence>
<dbReference type="EMBL" id="CP019633">
    <property type="protein sequence ID" value="AQQ10059.1"/>
    <property type="molecule type" value="Genomic_DNA"/>
</dbReference>
<comment type="subunit">
    <text evidence="13">Homotetramer.</text>
</comment>
<dbReference type="KEGG" id="pbu:L21SP3_01883"/>
<evidence type="ECO:0000256" key="12">
    <source>
        <dbReference type="ARBA" id="ARBA00049396"/>
    </source>
</evidence>
<feature type="domain" description="Dihydrodipicolinate reductase N-terminal" evidence="15">
    <location>
        <begin position="3"/>
        <end position="122"/>
    </location>
</feature>
<keyword evidence="18" id="KW-1185">Reference proteome</keyword>
<evidence type="ECO:0000256" key="8">
    <source>
        <dbReference type="ARBA" id="ARBA00023154"/>
    </source>
</evidence>
<dbReference type="GO" id="GO:0019877">
    <property type="term" value="P:diaminopimelate biosynthetic process"/>
    <property type="evidence" value="ECO:0007669"/>
    <property type="project" value="UniProtKB-UniRule"/>
</dbReference>
<dbReference type="InterPro" id="IPR022663">
    <property type="entry name" value="DapB_C"/>
</dbReference>
<dbReference type="CDD" id="cd02274">
    <property type="entry name" value="DHDPR_N"/>
    <property type="match status" value="1"/>
</dbReference>
<feature type="binding site" evidence="13">
    <location>
        <begin position="162"/>
        <end position="163"/>
    </location>
    <ligand>
        <name>(S)-2,3,4,5-tetrahydrodipicolinate</name>
        <dbReference type="ChEBI" id="CHEBI:16845"/>
    </ligand>
</feature>
<feature type="binding site" evidence="13">
    <location>
        <position position="34"/>
    </location>
    <ligand>
        <name>NAD(+)</name>
        <dbReference type="ChEBI" id="CHEBI:57540"/>
    </ligand>
</feature>
<comment type="function">
    <text evidence="13">Catalyzes the conversion of 4-hydroxy-tetrahydrodipicolinate (HTPA) to tetrahydrodipicolinate.</text>
</comment>
<dbReference type="EC" id="1.17.1.8" evidence="10 13"/>
<evidence type="ECO:0000256" key="1">
    <source>
        <dbReference type="ARBA" id="ARBA00006642"/>
    </source>
</evidence>
<evidence type="ECO:0000259" key="15">
    <source>
        <dbReference type="Pfam" id="PF01113"/>
    </source>
</evidence>
<keyword evidence="4 13" id="KW-0521">NADP</keyword>
<keyword evidence="6 13" id="KW-0560">Oxidoreductase</keyword>
<dbReference type="InterPro" id="IPR000846">
    <property type="entry name" value="DapB_N"/>
</dbReference>
<evidence type="ECO:0000256" key="9">
    <source>
        <dbReference type="ARBA" id="ARBA00037922"/>
    </source>
</evidence>
<evidence type="ECO:0000256" key="3">
    <source>
        <dbReference type="ARBA" id="ARBA00022605"/>
    </source>
</evidence>
<dbReference type="AlphaFoldDB" id="A0A1Q2HRG7"/>
<comment type="catalytic activity">
    <reaction evidence="12 13">
        <text>(S)-2,3,4,5-tetrahydrodipicolinate + NAD(+) + H2O = (2S,4S)-4-hydroxy-2,3,4,5-tetrahydrodipicolinate + NADH + H(+)</text>
        <dbReference type="Rhea" id="RHEA:35323"/>
        <dbReference type="ChEBI" id="CHEBI:15377"/>
        <dbReference type="ChEBI" id="CHEBI:15378"/>
        <dbReference type="ChEBI" id="CHEBI:16845"/>
        <dbReference type="ChEBI" id="CHEBI:57540"/>
        <dbReference type="ChEBI" id="CHEBI:57945"/>
        <dbReference type="ChEBI" id="CHEBI:67139"/>
        <dbReference type="EC" id="1.17.1.8"/>
    </reaction>
</comment>
<accession>A0A1Q2HRG7</accession>
<dbReference type="InterPro" id="IPR022664">
    <property type="entry name" value="DapB_N_CS"/>
</dbReference>
<evidence type="ECO:0000256" key="6">
    <source>
        <dbReference type="ARBA" id="ARBA00023002"/>
    </source>
</evidence>
<dbReference type="Proteomes" id="UP000188273">
    <property type="component" value="Chromosome"/>
</dbReference>
<dbReference type="Gene3D" id="3.30.360.10">
    <property type="entry name" value="Dihydrodipicolinate Reductase, domain 2"/>
    <property type="match status" value="1"/>
</dbReference>
<keyword evidence="5 13" id="KW-0220">Diaminopimelate biosynthesis</keyword>
<dbReference type="GO" id="GO:0005829">
    <property type="term" value="C:cytosol"/>
    <property type="evidence" value="ECO:0007669"/>
    <property type="project" value="TreeGrafter"/>
</dbReference>
<evidence type="ECO:0000256" key="7">
    <source>
        <dbReference type="ARBA" id="ARBA00023027"/>
    </source>
</evidence>
<evidence type="ECO:0000313" key="17">
    <source>
        <dbReference type="EMBL" id="AQQ10059.1"/>
    </source>
</evidence>
<proteinExistence type="inferred from homology"/>
<comment type="caution">
    <text evidence="13">Lacks conserved residue(s) required for the propagation of feature annotation.</text>
</comment>
<dbReference type="GO" id="GO:0016726">
    <property type="term" value="F:oxidoreductase activity, acting on CH or CH2 groups, NAD or NADP as acceptor"/>
    <property type="evidence" value="ECO:0007669"/>
    <property type="project" value="UniProtKB-UniRule"/>
</dbReference>
<comment type="similarity">
    <text evidence="1 13">Belongs to the DapB family.</text>
</comment>
<dbReference type="UniPathway" id="UPA00034">
    <property type="reaction ID" value="UER00018"/>
</dbReference>
<sequence length="263" mass="28349">MTKLVINGAAGRMGRRILALAVESGEFDIVGALEHSSSELLGNDAGEAAGIGRIGLPLSSRKPEIADVMIDFTLAPAADETIEYCKNAGIGLVMGTTGLSDEQISKLEEASKDIPVIYGTNMSVGMNFLFEMVGKFAKMLGEKYDIEIIEHHHKFKKDAPSGSAVTLAERIAEETGRDMPGSLQHGRQGPDSLRKDGEIGMHAVRGGDIIGFHEVMYSTLGETVTVQHRAHNRDNFVRGAIRAAGWLAGREPGWYKMKDVLGL</sequence>
<dbReference type="SUPFAM" id="SSF55347">
    <property type="entry name" value="Glyceraldehyde-3-phosphate dehydrogenase-like, C-terminal domain"/>
    <property type="match status" value="1"/>
</dbReference>
<organism evidence="17 18">
    <name type="scientific">Sedimentisphaera cyanobacteriorum</name>
    <dbReference type="NCBI Taxonomy" id="1940790"/>
    <lineage>
        <taxon>Bacteria</taxon>
        <taxon>Pseudomonadati</taxon>
        <taxon>Planctomycetota</taxon>
        <taxon>Phycisphaerae</taxon>
        <taxon>Sedimentisphaerales</taxon>
        <taxon>Sedimentisphaeraceae</taxon>
        <taxon>Sedimentisphaera</taxon>
    </lineage>
</organism>
<keyword evidence="2 13" id="KW-0963">Cytoplasm</keyword>
<dbReference type="GO" id="GO:0009089">
    <property type="term" value="P:lysine biosynthetic process via diaminopimelate"/>
    <property type="evidence" value="ECO:0007669"/>
    <property type="project" value="UniProtKB-UniRule"/>
</dbReference>
<dbReference type="PANTHER" id="PTHR20836">
    <property type="entry name" value="DIHYDRODIPICOLINATE REDUCTASE"/>
    <property type="match status" value="1"/>
</dbReference>
<feature type="active site" description="Proton donor" evidence="13">
    <location>
        <position position="156"/>
    </location>
</feature>
<evidence type="ECO:0000256" key="13">
    <source>
        <dbReference type="HAMAP-Rule" id="MF_00102"/>
    </source>
</evidence>
<evidence type="ECO:0000256" key="14">
    <source>
        <dbReference type="SAM" id="MobiDB-lite"/>
    </source>
</evidence>
<reference evidence="18" key="1">
    <citation type="submission" date="2017-02" db="EMBL/GenBank/DDBJ databases">
        <title>Comparative genomics and description of representatives of a novel lineage of planctomycetes thriving in anoxic sediments.</title>
        <authorList>
            <person name="Spring S."/>
            <person name="Bunk B."/>
            <person name="Sproer C."/>
            <person name="Klenk H.-P."/>
        </authorList>
    </citation>
    <scope>NUCLEOTIDE SEQUENCE [LARGE SCALE GENOMIC DNA]</scope>
    <source>
        <strain evidence="18">L21-RPul-D3</strain>
    </source>
</reference>
<evidence type="ECO:0000313" key="18">
    <source>
        <dbReference type="Proteomes" id="UP000188273"/>
    </source>
</evidence>
<feature type="domain" description="Dihydrodipicolinate reductase C-terminal" evidence="16">
    <location>
        <begin position="125"/>
        <end position="261"/>
    </location>
</feature>
<comment type="pathway">
    <text evidence="9 13">Amino-acid biosynthesis; L-lysine biosynthesis via DAP pathway; (S)-tetrahydrodipicolinate from L-aspartate: step 4/4.</text>
</comment>
<keyword evidence="3 13" id="KW-0028">Amino-acid biosynthesis</keyword>
<dbReference type="Gene3D" id="3.40.50.720">
    <property type="entry name" value="NAD(P)-binding Rossmann-like Domain"/>
    <property type="match status" value="1"/>
</dbReference>
<dbReference type="InterPro" id="IPR023940">
    <property type="entry name" value="DHDPR_bac"/>
</dbReference>
<dbReference type="GO" id="GO:0051287">
    <property type="term" value="F:NAD binding"/>
    <property type="evidence" value="ECO:0007669"/>
    <property type="project" value="UniProtKB-UniRule"/>
</dbReference>
<dbReference type="InterPro" id="IPR036291">
    <property type="entry name" value="NAD(P)-bd_dom_sf"/>
</dbReference>
<feature type="region of interest" description="Disordered" evidence="14">
    <location>
        <begin position="177"/>
        <end position="196"/>
    </location>
</feature>
<keyword evidence="8 13" id="KW-0457">Lysine biosynthesis</keyword>
<evidence type="ECO:0000256" key="2">
    <source>
        <dbReference type="ARBA" id="ARBA00022490"/>
    </source>
</evidence>
<dbReference type="Pfam" id="PF05173">
    <property type="entry name" value="DapB_C"/>
    <property type="match status" value="1"/>
</dbReference>
<feature type="active site" description="Proton donor/acceptor" evidence="13">
    <location>
        <position position="152"/>
    </location>
</feature>
<evidence type="ECO:0000256" key="5">
    <source>
        <dbReference type="ARBA" id="ARBA00022915"/>
    </source>
</evidence>
<dbReference type="GO" id="GO:0050661">
    <property type="term" value="F:NADP binding"/>
    <property type="evidence" value="ECO:0007669"/>
    <property type="project" value="UniProtKB-UniRule"/>
</dbReference>
<feature type="binding site" evidence="13">
    <location>
        <begin position="8"/>
        <end position="13"/>
    </location>
    <ligand>
        <name>NAD(+)</name>
        <dbReference type="ChEBI" id="CHEBI:57540"/>
    </ligand>
</feature>
<dbReference type="RefSeq" id="WP_077540935.1">
    <property type="nucleotide sequence ID" value="NZ_CP019633.1"/>
</dbReference>
<dbReference type="PIRSF" id="PIRSF000161">
    <property type="entry name" value="DHPR"/>
    <property type="match status" value="1"/>
</dbReference>
<evidence type="ECO:0000256" key="10">
    <source>
        <dbReference type="ARBA" id="ARBA00038983"/>
    </source>
</evidence>
<dbReference type="PROSITE" id="PS01298">
    <property type="entry name" value="DAPB"/>
    <property type="match status" value="1"/>
</dbReference>
<gene>
    <name evidence="13 17" type="primary">dapB</name>
    <name evidence="17" type="ORF">L21SP3_01883</name>
</gene>
<evidence type="ECO:0000259" key="16">
    <source>
        <dbReference type="Pfam" id="PF05173"/>
    </source>
</evidence>
<comment type="subcellular location">
    <subcellularLocation>
        <location evidence="13">Cytoplasm</location>
    </subcellularLocation>
</comment>
<feature type="binding site" evidence="13">
    <location>
        <begin position="95"/>
        <end position="97"/>
    </location>
    <ligand>
        <name>NAD(+)</name>
        <dbReference type="ChEBI" id="CHEBI:57540"/>
    </ligand>
</feature>
<dbReference type="SUPFAM" id="SSF51735">
    <property type="entry name" value="NAD(P)-binding Rossmann-fold domains"/>
    <property type="match status" value="1"/>
</dbReference>
<dbReference type="PANTHER" id="PTHR20836:SF0">
    <property type="entry name" value="4-HYDROXY-TETRAHYDRODIPICOLINATE REDUCTASE 1, CHLOROPLASTIC-RELATED"/>
    <property type="match status" value="1"/>
</dbReference>
<dbReference type="Pfam" id="PF01113">
    <property type="entry name" value="DapB_N"/>
    <property type="match status" value="1"/>
</dbReference>
<comment type="catalytic activity">
    <reaction evidence="11 13">
        <text>(S)-2,3,4,5-tetrahydrodipicolinate + NADP(+) + H2O = (2S,4S)-4-hydroxy-2,3,4,5-tetrahydrodipicolinate + NADPH + H(+)</text>
        <dbReference type="Rhea" id="RHEA:35331"/>
        <dbReference type="ChEBI" id="CHEBI:15377"/>
        <dbReference type="ChEBI" id="CHEBI:15378"/>
        <dbReference type="ChEBI" id="CHEBI:16845"/>
        <dbReference type="ChEBI" id="CHEBI:57783"/>
        <dbReference type="ChEBI" id="CHEBI:58349"/>
        <dbReference type="ChEBI" id="CHEBI:67139"/>
        <dbReference type="EC" id="1.17.1.8"/>
    </reaction>
</comment>
<dbReference type="NCBIfam" id="TIGR00036">
    <property type="entry name" value="dapB"/>
    <property type="match status" value="1"/>
</dbReference>
<keyword evidence="7 13" id="KW-0520">NAD</keyword>